<dbReference type="GO" id="GO:0005886">
    <property type="term" value="C:plasma membrane"/>
    <property type="evidence" value="ECO:0007669"/>
    <property type="project" value="TreeGrafter"/>
</dbReference>
<dbReference type="Pfam" id="PF00782">
    <property type="entry name" value="DSPc"/>
    <property type="match status" value="1"/>
</dbReference>
<dbReference type="PROSITE" id="PS00383">
    <property type="entry name" value="TYR_PHOSPHATASE_1"/>
    <property type="match status" value="1"/>
</dbReference>
<evidence type="ECO:0000259" key="5">
    <source>
        <dbReference type="PROSITE" id="PS51181"/>
    </source>
</evidence>
<feature type="compositionally biased region" description="Basic and acidic residues" evidence="3">
    <location>
        <begin position="510"/>
        <end position="519"/>
    </location>
</feature>
<reference evidence="6 7" key="1">
    <citation type="journal article" date="2018" name="IMA Fungus">
        <title>IMA Genome-F 9: Draft genome sequence of Annulohypoxylon stygium, Aspergillus mulundensis, Berkeleyomyces basicola (syn. Thielaviopsis basicola), Ceratocystis smalleyi, two Cercospora beticola strains, Coleophoma cylindrospora, Fusarium fracticaudum, Phialophora cf. hyalina, and Morchella septimelata.</title>
        <authorList>
            <person name="Wingfield B.D."/>
            <person name="Bills G.F."/>
            <person name="Dong Y."/>
            <person name="Huang W."/>
            <person name="Nel W.J."/>
            <person name="Swalarsk-Parry B.S."/>
            <person name="Vaghefi N."/>
            <person name="Wilken P.M."/>
            <person name="An Z."/>
            <person name="de Beer Z.W."/>
            <person name="De Vos L."/>
            <person name="Chen L."/>
            <person name="Duong T.A."/>
            <person name="Gao Y."/>
            <person name="Hammerbacher A."/>
            <person name="Kikkert J.R."/>
            <person name="Li Y."/>
            <person name="Li H."/>
            <person name="Li K."/>
            <person name="Li Q."/>
            <person name="Liu X."/>
            <person name="Ma X."/>
            <person name="Naidoo K."/>
            <person name="Pethybridge S.J."/>
            <person name="Sun J."/>
            <person name="Steenkamp E.T."/>
            <person name="van der Nest M.A."/>
            <person name="van Wyk S."/>
            <person name="Wingfield M.J."/>
            <person name="Xiong C."/>
            <person name="Yue Q."/>
            <person name="Zhang X."/>
        </authorList>
    </citation>
    <scope>NUCLEOTIDE SEQUENCE [LARGE SCALE GENOMIC DNA]</scope>
    <source>
        <strain evidence="6 7">DSM 5745</strain>
    </source>
</reference>
<dbReference type="PROSITE" id="PS50056">
    <property type="entry name" value="TYR_PHOSPHATASE_2"/>
    <property type="match status" value="1"/>
</dbReference>
<dbReference type="EMBL" id="PVWQ01000002">
    <property type="protein sequence ID" value="RDW90436.1"/>
    <property type="molecule type" value="Genomic_DNA"/>
</dbReference>
<feature type="compositionally biased region" description="Basic and acidic residues" evidence="3">
    <location>
        <begin position="472"/>
        <end position="486"/>
    </location>
</feature>
<dbReference type="Proteomes" id="UP000256690">
    <property type="component" value="Unassembled WGS sequence"/>
</dbReference>
<dbReference type="GeneID" id="38112581"/>
<dbReference type="EC" id="3.1.3.67" evidence="1"/>
<dbReference type="PROSITE" id="PS51181">
    <property type="entry name" value="PPASE_TENSIN"/>
    <property type="match status" value="1"/>
</dbReference>
<sequence>MSPITVRPPTLGSPIPLPYPTFGSIIATSGPSTNYPKIAYRTPLKQLVNFLDNKHGADWCIWEFRAEGTGYPDSEVYGRIHHFPFPDHHPPPFALIPKVVASMRNWLQRLDGSEAEGQENKKKDEKQRQRIAVVHCKAGKGRSGTMACSYLISQEGWKMEDALQRFTERRMRVGFGSGVSIPSQLRWVRYVNRWTNEMGKRYVERPVEILEIHVRGLRDGVKVAVEGYVENGQKIKQFHMFHKDERTFMSSDTSQSQSQLQLSNNTSDDENNGNSSSSNDNLKKPGPIQKLKATKTSHSSIQGQGQEPISATESDSSLFPSTTPASTSSPTTPTTTNTSQPPQKHTHAVLLRPSSPLLLPSPDINIDFERRSKAASYTGLAMVTSIAHVWFNPYFEGGDQYDSGVFEIEWDAMDGIKGTSRKGIKALDRLKVVWRYADDSTTEVKDAHAKTRPVSRGVVTEPKPGEPIPETVVKDWRLKDKNKGDGNDTEEDKVDSSADEGSVGSVGTAQKRENVPLREGDEEEKDDDAKEKGKNDSGESK</sequence>
<dbReference type="GO" id="GO:0016314">
    <property type="term" value="F:phosphatidylinositol-3,4,5-trisphosphate 3-phosphatase activity"/>
    <property type="evidence" value="ECO:0007669"/>
    <property type="project" value="UniProtKB-EC"/>
</dbReference>
<accession>A0A3D8SVV8</accession>
<dbReference type="PANTHER" id="PTHR12305">
    <property type="entry name" value="PHOSPHATASE WITH HOMOLOGY TO TENSIN"/>
    <property type="match status" value="1"/>
</dbReference>
<dbReference type="GO" id="GO:0043491">
    <property type="term" value="P:phosphatidylinositol 3-kinase/protein kinase B signal transduction"/>
    <property type="evidence" value="ECO:0007669"/>
    <property type="project" value="TreeGrafter"/>
</dbReference>
<dbReference type="InterPro" id="IPR000387">
    <property type="entry name" value="Tyr_Pase_dom"/>
</dbReference>
<evidence type="ECO:0000259" key="4">
    <source>
        <dbReference type="PROSITE" id="PS50056"/>
    </source>
</evidence>
<dbReference type="InterPro" id="IPR051281">
    <property type="entry name" value="Dual-spec_lipid-protein_phosph"/>
</dbReference>
<feature type="compositionally biased region" description="Low complexity" evidence="3">
    <location>
        <begin position="316"/>
        <end position="342"/>
    </location>
</feature>
<dbReference type="STRING" id="1810919.A0A3D8SVV8"/>
<evidence type="ECO:0000256" key="2">
    <source>
        <dbReference type="ARBA" id="ARBA00022801"/>
    </source>
</evidence>
<comment type="caution">
    <text evidence="6">The sequence shown here is derived from an EMBL/GenBank/DDBJ whole genome shotgun (WGS) entry which is preliminary data.</text>
</comment>
<evidence type="ECO:0000256" key="3">
    <source>
        <dbReference type="SAM" id="MobiDB-lite"/>
    </source>
</evidence>
<gene>
    <name evidence="6" type="ORF">DSM5745_02211</name>
</gene>
<organism evidence="6 7">
    <name type="scientific">Aspergillus mulundensis</name>
    <dbReference type="NCBI Taxonomy" id="1810919"/>
    <lineage>
        <taxon>Eukaryota</taxon>
        <taxon>Fungi</taxon>
        <taxon>Dikarya</taxon>
        <taxon>Ascomycota</taxon>
        <taxon>Pezizomycotina</taxon>
        <taxon>Eurotiomycetes</taxon>
        <taxon>Eurotiomycetidae</taxon>
        <taxon>Eurotiales</taxon>
        <taxon>Aspergillaceae</taxon>
        <taxon>Aspergillus</taxon>
        <taxon>Aspergillus subgen. Nidulantes</taxon>
    </lineage>
</organism>
<dbReference type="PANTHER" id="PTHR12305:SF81">
    <property type="entry name" value="PHOSPHATIDYLINOSITOL 3,4,5-TRISPHOSPHATE 3-PHOSPHATASE AND DUAL-SPECIFICITY PROTEIN PHOSPHATASE PTEN"/>
    <property type="match status" value="1"/>
</dbReference>
<dbReference type="GO" id="GO:0042995">
    <property type="term" value="C:cell projection"/>
    <property type="evidence" value="ECO:0007669"/>
    <property type="project" value="TreeGrafter"/>
</dbReference>
<dbReference type="InterPro" id="IPR029021">
    <property type="entry name" value="Prot-tyrosine_phosphatase-like"/>
</dbReference>
<dbReference type="InterPro" id="IPR000340">
    <property type="entry name" value="Dual-sp_phosphatase_cat-dom"/>
</dbReference>
<evidence type="ECO:0000256" key="1">
    <source>
        <dbReference type="ARBA" id="ARBA00013015"/>
    </source>
</evidence>
<dbReference type="RefSeq" id="XP_026607390.1">
    <property type="nucleotide sequence ID" value="XM_026744227.1"/>
</dbReference>
<dbReference type="InterPro" id="IPR029023">
    <property type="entry name" value="Tensin_phosphatase"/>
</dbReference>
<dbReference type="OrthoDB" id="16692at2759"/>
<dbReference type="InterPro" id="IPR016130">
    <property type="entry name" value="Tyr_Pase_AS"/>
</dbReference>
<feature type="compositionally biased region" description="Basic and acidic residues" evidence="3">
    <location>
        <begin position="527"/>
        <end position="541"/>
    </location>
</feature>
<protein>
    <recommendedName>
        <fullName evidence="1">phosphatidylinositol-3,4,5-trisphosphate 3-phosphatase</fullName>
        <ecNumber evidence="1">3.1.3.67</ecNumber>
    </recommendedName>
</protein>
<feature type="domain" description="Tyrosine specific protein phosphatases" evidence="4">
    <location>
        <begin position="104"/>
        <end position="170"/>
    </location>
</feature>
<dbReference type="AlphaFoldDB" id="A0A3D8SVV8"/>
<dbReference type="GO" id="GO:0046856">
    <property type="term" value="P:phosphatidylinositol dephosphorylation"/>
    <property type="evidence" value="ECO:0007669"/>
    <property type="project" value="TreeGrafter"/>
</dbReference>
<keyword evidence="7" id="KW-1185">Reference proteome</keyword>
<dbReference type="GO" id="GO:0004725">
    <property type="term" value="F:protein tyrosine phosphatase activity"/>
    <property type="evidence" value="ECO:0007669"/>
    <property type="project" value="TreeGrafter"/>
</dbReference>
<proteinExistence type="predicted"/>
<feature type="region of interest" description="Disordered" evidence="3">
    <location>
        <begin position="442"/>
        <end position="541"/>
    </location>
</feature>
<name>A0A3D8SVV8_9EURO</name>
<dbReference type="SUPFAM" id="SSF52799">
    <property type="entry name" value="(Phosphotyrosine protein) phosphatases II"/>
    <property type="match status" value="1"/>
</dbReference>
<feature type="region of interest" description="Disordered" evidence="3">
    <location>
        <begin position="248"/>
        <end position="356"/>
    </location>
</feature>
<dbReference type="GO" id="GO:0005829">
    <property type="term" value="C:cytosol"/>
    <property type="evidence" value="ECO:0007669"/>
    <property type="project" value="TreeGrafter"/>
</dbReference>
<dbReference type="GO" id="GO:0005634">
    <property type="term" value="C:nucleus"/>
    <property type="evidence" value="ECO:0007669"/>
    <property type="project" value="TreeGrafter"/>
</dbReference>
<evidence type="ECO:0000313" key="6">
    <source>
        <dbReference type="EMBL" id="RDW90436.1"/>
    </source>
</evidence>
<dbReference type="GO" id="GO:0051896">
    <property type="term" value="P:regulation of phosphatidylinositol 3-kinase/protein kinase B signal transduction"/>
    <property type="evidence" value="ECO:0007669"/>
    <property type="project" value="TreeGrafter"/>
</dbReference>
<keyword evidence="2" id="KW-0378">Hydrolase</keyword>
<evidence type="ECO:0000313" key="7">
    <source>
        <dbReference type="Proteomes" id="UP000256690"/>
    </source>
</evidence>
<dbReference type="Gene3D" id="3.90.190.10">
    <property type="entry name" value="Protein tyrosine phosphatase superfamily"/>
    <property type="match status" value="1"/>
</dbReference>
<feature type="domain" description="Phosphatase tensin-type" evidence="5">
    <location>
        <begin position="6"/>
        <end position="198"/>
    </location>
</feature>
<feature type="compositionally biased region" description="Polar residues" evidence="3">
    <location>
        <begin position="294"/>
        <end position="315"/>
    </location>
</feature>
<feature type="compositionally biased region" description="Low complexity" evidence="3">
    <location>
        <begin position="250"/>
        <end position="280"/>
    </location>
</feature>